<sequence length="144" mass="15728">MVVPFAIAGVLMALAVGAHVFVGTRETLALRPTENRPTADAAASTPSTRGELTRHWAQAMCVFQLVSVDLLLVTIAALLLAFTDVLPAKRDIGLFIAAYLGAWGVVWLVQLAAVKVERRTYYMLGHWMLFFLCAALMVWGAFSF</sequence>
<dbReference type="KEGG" id="raj:RA11412_2419"/>
<reference evidence="1 2" key="1">
    <citation type="submission" date="2016-10" db="EMBL/GenBank/DDBJ databases">
        <title>Genome sequence of Rothia aeria strain JCM11412.</title>
        <authorList>
            <person name="Nambu T."/>
        </authorList>
    </citation>
    <scope>NUCLEOTIDE SEQUENCE [LARGE SCALE GENOMIC DNA]</scope>
    <source>
        <strain evidence="1 2">JCM 11412</strain>
    </source>
</reference>
<dbReference type="EMBL" id="AP017895">
    <property type="protein sequence ID" value="BAV88718.1"/>
    <property type="molecule type" value="Genomic_DNA"/>
</dbReference>
<evidence type="ECO:0000313" key="1">
    <source>
        <dbReference type="EMBL" id="BAV88718.1"/>
    </source>
</evidence>
<protein>
    <submittedName>
        <fullName evidence="1">Uncharacterized protein</fullName>
    </submittedName>
</protein>
<keyword evidence="2" id="KW-1185">Reference proteome</keyword>
<gene>
    <name evidence="1" type="ORF">RA11412_2419</name>
</gene>
<dbReference type="RefSeq" id="WP_128088005.1">
    <property type="nucleotide sequence ID" value="NZ_CBDEQU010000083.1"/>
</dbReference>
<accession>A0A2Z5R1Y2</accession>
<evidence type="ECO:0000313" key="2">
    <source>
        <dbReference type="Proteomes" id="UP000250241"/>
    </source>
</evidence>
<dbReference type="GeneID" id="93862556"/>
<dbReference type="Proteomes" id="UP000250241">
    <property type="component" value="Chromosome"/>
</dbReference>
<name>A0A2Z5R1Y2_9MICC</name>
<organism evidence="1 2">
    <name type="scientific">Rothia aeria</name>
    <dbReference type="NCBI Taxonomy" id="172042"/>
    <lineage>
        <taxon>Bacteria</taxon>
        <taxon>Bacillati</taxon>
        <taxon>Actinomycetota</taxon>
        <taxon>Actinomycetes</taxon>
        <taxon>Micrococcales</taxon>
        <taxon>Micrococcaceae</taxon>
        <taxon>Rothia</taxon>
    </lineage>
</organism>
<proteinExistence type="predicted"/>
<dbReference type="AlphaFoldDB" id="A0A2Z5R1Y2"/>